<feature type="region of interest" description="Disordered" evidence="1">
    <location>
        <begin position="112"/>
        <end position="216"/>
    </location>
</feature>
<evidence type="ECO:0000256" key="1">
    <source>
        <dbReference type="SAM" id="MobiDB-lite"/>
    </source>
</evidence>
<accession>A0A8B6BKR5</accession>
<feature type="compositionally biased region" description="Polar residues" evidence="1">
    <location>
        <begin position="130"/>
        <end position="144"/>
    </location>
</feature>
<name>A0A8B6BKR5_MYTGA</name>
<feature type="compositionally biased region" description="Polar residues" evidence="1">
    <location>
        <begin position="165"/>
        <end position="177"/>
    </location>
</feature>
<feature type="chain" id="PRO_5032373623" evidence="2">
    <location>
        <begin position="19"/>
        <end position="381"/>
    </location>
</feature>
<reference evidence="3" key="1">
    <citation type="submission" date="2018-11" db="EMBL/GenBank/DDBJ databases">
        <authorList>
            <person name="Alioto T."/>
            <person name="Alioto T."/>
        </authorList>
    </citation>
    <scope>NUCLEOTIDE SEQUENCE</scope>
</reference>
<evidence type="ECO:0000313" key="3">
    <source>
        <dbReference type="EMBL" id="VDH91777.1"/>
    </source>
</evidence>
<dbReference type="EMBL" id="UYJE01000262">
    <property type="protein sequence ID" value="VDH91777.1"/>
    <property type="molecule type" value="Genomic_DNA"/>
</dbReference>
<protein>
    <submittedName>
        <fullName evidence="3">Uncharacterized protein</fullName>
    </submittedName>
</protein>
<gene>
    <name evidence="3" type="ORF">MGAL_10B006389</name>
</gene>
<dbReference type="Proteomes" id="UP000596742">
    <property type="component" value="Unassembled WGS sequence"/>
</dbReference>
<keyword evidence="2" id="KW-0732">Signal</keyword>
<proteinExistence type="predicted"/>
<dbReference type="OrthoDB" id="6169986at2759"/>
<feature type="compositionally biased region" description="Polar residues" evidence="1">
    <location>
        <begin position="187"/>
        <end position="207"/>
    </location>
</feature>
<keyword evidence="4" id="KW-1185">Reference proteome</keyword>
<evidence type="ECO:0000256" key="2">
    <source>
        <dbReference type="SAM" id="SignalP"/>
    </source>
</evidence>
<dbReference type="AlphaFoldDB" id="A0A8B6BKR5"/>
<organism evidence="3 4">
    <name type="scientific">Mytilus galloprovincialis</name>
    <name type="common">Mediterranean mussel</name>
    <dbReference type="NCBI Taxonomy" id="29158"/>
    <lineage>
        <taxon>Eukaryota</taxon>
        <taxon>Metazoa</taxon>
        <taxon>Spiralia</taxon>
        <taxon>Lophotrochozoa</taxon>
        <taxon>Mollusca</taxon>
        <taxon>Bivalvia</taxon>
        <taxon>Autobranchia</taxon>
        <taxon>Pteriomorphia</taxon>
        <taxon>Mytilida</taxon>
        <taxon>Mytiloidea</taxon>
        <taxon>Mytilidae</taxon>
        <taxon>Mytilinae</taxon>
        <taxon>Mytilus</taxon>
    </lineage>
</organism>
<feature type="signal peptide" evidence="2">
    <location>
        <begin position="1"/>
        <end position="18"/>
    </location>
</feature>
<comment type="caution">
    <text evidence="3">The sequence shown here is derived from an EMBL/GenBank/DDBJ whole genome shotgun (WGS) entry which is preliminary data.</text>
</comment>
<evidence type="ECO:0000313" key="4">
    <source>
        <dbReference type="Proteomes" id="UP000596742"/>
    </source>
</evidence>
<sequence>MVSKGVLIFTVLTATCSSQIIRYNINHHCFGGTGGVFECDRLKNGRYMLSGENVQVIIFNRVDSDVELIISTTNLKKELNQIKIKVGFCPRLTIRGNISKHTTIEHANKECQYETSTTTVSRDNKRDKVQISTYQSNHGSTTSISKKHFDSTTMSVNNDKRQTSEHTTPVHSSSATARNDDSVTPVHGSTLTMRNDDSATMTMSGSNEGDKRQTSEYQHTTPVCPDAALNWFLQRIGINIPVIMPNIQFHDQQMMHRYLNQNPIEANPNAQVIQNAPRHDPNPQAIPQANPNAQVIQIAQARPEPNPQAIPQVVQNAPRHDPNPQAIPPANPDAQVIQIAQERHEANPEAIPVQRQQEHNALVLRKSTRMTKAIQRYGFGN</sequence>